<evidence type="ECO:0000259" key="3">
    <source>
        <dbReference type="PROSITE" id="PS50053"/>
    </source>
</evidence>
<feature type="domain" description="Ubiquitin-like" evidence="3">
    <location>
        <begin position="1"/>
        <end position="79"/>
    </location>
</feature>
<dbReference type="EMBL" id="CM031826">
    <property type="protein sequence ID" value="KAG6725267.1"/>
    <property type="molecule type" value="Genomic_DNA"/>
</dbReference>
<dbReference type="FunFam" id="3.10.20.90:FF:000069">
    <property type="entry name" value="UV excision repair protein RAD23"/>
    <property type="match status" value="1"/>
</dbReference>
<dbReference type="SMART" id="SM00213">
    <property type="entry name" value="UBQ"/>
    <property type="match status" value="1"/>
</dbReference>
<evidence type="ECO:0000256" key="1">
    <source>
        <dbReference type="ARBA" id="ARBA00009878"/>
    </source>
</evidence>
<reference evidence="4" key="1">
    <citation type="submission" date="2021-01" db="EMBL/GenBank/DDBJ databases">
        <authorList>
            <person name="Lovell J.T."/>
            <person name="Bentley N."/>
            <person name="Bhattarai G."/>
            <person name="Jenkins J.W."/>
            <person name="Sreedasyam A."/>
            <person name="Alarcon Y."/>
            <person name="Bock C."/>
            <person name="Boston L."/>
            <person name="Carlson J."/>
            <person name="Cervantes K."/>
            <person name="Clermont K."/>
            <person name="Krom N."/>
            <person name="Kubenka K."/>
            <person name="Mamidi S."/>
            <person name="Mattison C."/>
            <person name="Monteros M."/>
            <person name="Pisani C."/>
            <person name="Plott C."/>
            <person name="Rajasekar S."/>
            <person name="Rhein H.S."/>
            <person name="Rohla C."/>
            <person name="Song M."/>
            <person name="Hilaire R.S."/>
            <person name="Shu S."/>
            <person name="Wells L."/>
            <person name="Wang X."/>
            <person name="Webber J."/>
            <person name="Heerema R.J."/>
            <person name="Klein P."/>
            <person name="Conner P."/>
            <person name="Grauke L."/>
            <person name="Grimwood J."/>
            <person name="Schmutz J."/>
            <person name="Randall J.J."/>
        </authorList>
    </citation>
    <scope>NUCLEOTIDE SEQUENCE</scope>
    <source>
        <tissue evidence="4">Leaf</tissue>
    </source>
</reference>
<dbReference type="GO" id="GO:0070628">
    <property type="term" value="F:proteasome binding"/>
    <property type="evidence" value="ECO:0007669"/>
    <property type="project" value="TreeGrafter"/>
</dbReference>
<protein>
    <recommendedName>
        <fullName evidence="3">Ubiquitin-like domain-containing protein</fullName>
    </recommendedName>
</protein>
<proteinExistence type="inferred from homology"/>
<dbReference type="CDD" id="cd01805">
    <property type="entry name" value="Ubl_Rad23"/>
    <property type="match status" value="1"/>
</dbReference>
<comment type="caution">
    <text evidence="4">The sequence shown here is derived from an EMBL/GenBank/DDBJ whole genome shotgun (WGS) entry which is preliminary data.</text>
</comment>
<evidence type="ECO:0000256" key="2">
    <source>
        <dbReference type="SAM" id="MobiDB-lite"/>
    </source>
</evidence>
<evidence type="ECO:0000313" key="5">
    <source>
        <dbReference type="Proteomes" id="UP000811246"/>
    </source>
</evidence>
<evidence type="ECO:0000313" key="4">
    <source>
        <dbReference type="EMBL" id="KAG6725267.1"/>
    </source>
</evidence>
<dbReference type="GO" id="GO:0005829">
    <property type="term" value="C:cytosol"/>
    <property type="evidence" value="ECO:0007669"/>
    <property type="project" value="TreeGrafter"/>
</dbReference>
<dbReference type="PANTHER" id="PTHR10621">
    <property type="entry name" value="UV EXCISION REPAIR PROTEIN RAD23"/>
    <property type="match status" value="1"/>
</dbReference>
<dbReference type="GO" id="GO:0005654">
    <property type="term" value="C:nucleoplasm"/>
    <property type="evidence" value="ECO:0007669"/>
    <property type="project" value="TreeGrafter"/>
</dbReference>
<dbReference type="GO" id="GO:0031593">
    <property type="term" value="F:polyubiquitin modification-dependent protein binding"/>
    <property type="evidence" value="ECO:0007669"/>
    <property type="project" value="TreeGrafter"/>
</dbReference>
<feature type="region of interest" description="Disordered" evidence="2">
    <location>
        <begin position="108"/>
        <end position="129"/>
    </location>
</feature>
<dbReference type="GO" id="GO:0043130">
    <property type="term" value="F:ubiquitin binding"/>
    <property type="evidence" value="ECO:0007669"/>
    <property type="project" value="TreeGrafter"/>
</dbReference>
<sequence>MKLTVKTLEGSHFEITVQSSDTVMAVKKNIEDLQGKSNYPCGQQLLIHNGNVLKDETTLAENKVSEDGFLVVMLGKSKTLGTVGVSSTQPSPTNPPTTALVSNSTPAAEVPVQPPVSKSTSFASDTTTSCDPTGTYGQAASNLVAEGNLEETIQQIMYIAGGNWDRETVARAL</sequence>
<name>A0A922FRH8_CARIL</name>
<dbReference type="InterPro" id="IPR000626">
    <property type="entry name" value="Ubiquitin-like_dom"/>
</dbReference>
<dbReference type="PANTHER" id="PTHR10621:SF0">
    <property type="entry name" value="UV EXCISION REPAIR PROTEIN RAD23"/>
    <property type="match status" value="1"/>
</dbReference>
<dbReference type="Pfam" id="PF00240">
    <property type="entry name" value="ubiquitin"/>
    <property type="match status" value="1"/>
</dbReference>
<dbReference type="GO" id="GO:0043161">
    <property type="term" value="P:proteasome-mediated ubiquitin-dependent protein catabolic process"/>
    <property type="evidence" value="ECO:0007669"/>
    <property type="project" value="TreeGrafter"/>
</dbReference>
<dbReference type="PROSITE" id="PS50053">
    <property type="entry name" value="UBIQUITIN_2"/>
    <property type="match status" value="1"/>
</dbReference>
<comment type="similarity">
    <text evidence="1">Belongs to the RAD23 family.</text>
</comment>
<dbReference type="Proteomes" id="UP000811246">
    <property type="component" value="Chromosome 2"/>
</dbReference>
<dbReference type="AlphaFoldDB" id="A0A922FRH8"/>
<organism evidence="4 5">
    <name type="scientific">Carya illinoinensis</name>
    <name type="common">Pecan</name>
    <dbReference type="NCBI Taxonomy" id="32201"/>
    <lineage>
        <taxon>Eukaryota</taxon>
        <taxon>Viridiplantae</taxon>
        <taxon>Streptophyta</taxon>
        <taxon>Embryophyta</taxon>
        <taxon>Tracheophyta</taxon>
        <taxon>Spermatophyta</taxon>
        <taxon>Magnoliopsida</taxon>
        <taxon>eudicotyledons</taxon>
        <taxon>Gunneridae</taxon>
        <taxon>Pentapetalae</taxon>
        <taxon>rosids</taxon>
        <taxon>fabids</taxon>
        <taxon>Fagales</taxon>
        <taxon>Juglandaceae</taxon>
        <taxon>Carya</taxon>
    </lineage>
</organism>
<accession>A0A922FRH8</accession>
<gene>
    <name evidence="4" type="ORF">I3842_02G024700</name>
</gene>
<feature type="compositionally biased region" description="Polar residues" evidence="2">
    <location>
        <begin position="116"/>
        <end position="129"/>
    </location>
</feature>